<dbReference type="SUPFAM" id="SSF51197">
    <property type="entry name" value="Clavaminate synthase-like"/>
    <property type="match status" value="1"/>
</dbReference>
<evidence type="ECO:0000313" key="2">
    <source>
        <dbReference type="Proteomes" id="UP001300012"/>
    </source>
</evidence>
<dbReference type="InterPro" id="IPR037012">
    <property type="entry name" value="NanQ/TabA/YiaL_sf"/>
</dbReference>
<name>A0ABT1YV48_9BACL</name>
<evidence type="ECO:0000313" key="1">
    <source>
        <dbReference type="EMBL" id="MCR8636816.1"/>
    </source>
</evidence>
<sequence length="160" mass="18210">MIFGDLMSWAEERNAFPPVLQKALEYIKNTELVQLTAGKYEIDGDDLFAVVQEISTVVKSERRAECHSKYIDVQYLISGDEEIIGFARESRENVIVENELETKDYALYEEINGEMDLVLYPGMFAIFFPSDLHRPGCSRNGGTNIKKVVVKVNKDLLIPN</sequence>
<dbReference type="Pfam" id="PF04074">
    <property type="entry name" value="DUF386"/>
    <property type="match status" value="1"/>
</dbReference>
<dbReference type="Gene3D" id="2.60.120.370">
    <property type="entry name" value="YhcH/YjgK/YiaL"/>
    <property type="match status" value="1"/>
</dbReference>
<dbReference type="PANTHER" id="PTHR34986">
    <property type="entry name" value="EVOLVED BETA-GALACTOSIDASE SUBUNIT BETA"/>
    <property type="match status" value="1"/>
</dbReference>
<dbReference type="RefSeq" id="WP_258218306.1">
    <property type="nucleotide sequence ID" value="NZ_JANQBD010000056.1"/>
</dbReference>
<keyword evidence="2" id="KW-1185">Reference proteome</keyword>
<dbReference type="NCBIfam" id="TIGR00022">
    <property type="entry name" value="YhcH/YjgK/YiaL family protein"/>
    <property type="match status" value="1"/>
</dbReference>
<comment type="caution">
    <text evidence="1">The sequence shown here is derived from an EMBL/GenBank/DDBJ whole genome shotgun (WGS) entry which is preliminary data.</text>
</comment>
<accession>A0ABT1YV48</accession>
<protein>
    <submittedName>
        <fullName evidence="1">YhcH/YjgK/YiaL family protein</fullName>
    </submittedName>
</protein>
<dbReference type="EMBL" id="JANQBD010000056">
    <property type="protein sequence ID" value="MCR8636816.1"/>
    <property type="molecule type" value="Genomic_DNA"/>
</dbReference>
<gene>
    <name evidence="1" type="ORF">NV381_37235</name>
</gene>
<dbReference type="PANTHER" id="PTHR34986:SF1">
    <property type="entry name" value="PROTEIN YIAL"/>
    <property type="match status" value="1"/>
</dbReference>
<dbReference type="Proteomes" id="UP001300012">
    <property type="component" value="Unassembled WGS sequence"/>
</dbReference>
<proteinExistence type="predicted"/>
<dbReference type="InterPro" id="IPR004375">
    <property type="entry name" value="NanQ/TabA/YiaL"/>
</dbReference>
<reference evidence="1 2" key="1">
    <citation type="submission" date="2022-08" db="EMBL/GenBank/DDBJ databases">
        <title>Paenibacillus endoradicis sp. nov., Paenibacillus radicibacter sp. nov and Paenibacillus pararadicis sp. nov., three cold-adapted plant growth-promoting bacteria isolated from root of Larix gmelinii in Great Khingan.</title>
        <authorList>
            <person name="Xue H."/>
        </authorList>
    </citation>
    <scope>NUCLEOTIDE SEQUENCE [LARGE SCALE GENOMIC DNA]</scope>
    <source>
        <strain evidence="1 2">N5-1-1-5</strain>
    </source>
</reference>
<organism evidence="1 2">
    <name type="scientific">Paenibacillus radicis</name>
    <name type="common">ex Xue et al. 2023</name>
    <dbReference type="NCBI Taxonomy" id="2972489"/>
    <lineage>
        <taxon>Bacteria</taxon>
        <taxon>Bacillati</taxon>
        <taxon>Bacillota</taxon>
        <taxon>Bacilli</taxon>
        <taxon>Bacillales</taxon>
        <taxon>Paenibacillaceae</taxon>
        <taxon>Paenibacillus</taxon>
    </lineage>
</organism>